<dbReference type="PANTHER" id="PTHR35743">
    <property type="entry name" value="NODULIN HOMEOBOX"/>
    <property type="match status" value="1"/>
</dbReference>
<dbReference type="Pfam" id="PF24426">
    <property type="entry name" value="HTH_NDX"/>
    <property type="match status" value="1"/>
</dbReference>
<feature type="DNA-binding region" description="Homeobox" evidence="2">
    <location>
        <begin position="560"/>
        <end position="626"/>
    </location>
</feature>
<dbReference type="PROSITE" id="PS50071">
    <property type="entry name" value="HOMEOBOX_2"/>
    <property type="match status" value="1"/>
</dbReference>
<dbReference type="PANTHER" id="PTHR35743:SF2">
    <property type="entry name" value="HOMEOBOX DOMAIN-CONTAINING PROTEIN"/>
    <property type="match status" value="1"/>
</dbReference>
<dbReference type="InterPro" id="IPR057287">
    <property type="entry name" value="Ndx_N"/>
</dbReference>
<evidence type="ECO:0000259" key="4">
    <source>
        <dbReference type="PROSITE" id="PS50071"/>
    </source>
</evidence>
<evidence type="ECO:0000256" key="2">
    <source>
        <dbReference type="PROSITE-ProRule" id="PRU00108"/>
    </source>
</evidence>
<feature type="region of interest" description="Disordered" evidence="3">
    <location>
        <begin position="547"/>
        <end position="574"/>
    </location>
</feature>
<dbReference type="InterPro" id="IPR056560">
    <property type="entry name" value="HTH_NDX"/>
</dbReference>
<organism evidence="5 6">
    <name type="scientific">Eruca vesicaria subsp. sativa</name>
    <name type="common">Garden rocket</name>
    <name type="synonym">Eruca sativa</name>
    <dbReference type="NCBI Taxonomy" id="29727"/>
    <lineage>
        <taxon>Eukaryota</taxon>
        <taxon>Viridiplantae</taxon>
        <taxon>Streptophyta</taxon>
        <taxon>Embryophyta</taxon>
        <taxon>Tracheophyta</taxon>
        <taxon>Spermatophyta</taxon>
        <taxon>Magnoliopsida</taxon>
        <taxon>eudicotyledons</taxon>
        <taxon>Gunneridae</taxon>
        <taxon>Pentapetalae</taxon>
        <taxon>rosids</taxon>
        <taxon>malvids</taxon>
        <taxon>Brassicales</taxon>
        <taxon>Brassicaceae</taxon>
        <taxon>Brassiceae</taxon>
        <taxon>Eruca</taxon>
    </lineage>
</organism>
<dbReference type="AlphaFoldDB" id="A0ABC8J2S1"/>
<name>A0ABC8J2S1_ERUVS</name>
<gene>
    <name evidence="5" type="ORF">ERUC_LOCUS2940</name>
</gene>
<keyword evidence="2" id="KW-0371">Homeobox</keyword>
<evidence type="ECO:0000313" key="6">
    <source>
        <dbReference type="Proteomes" id="UP001642260"/>
    </source>
</evidence>
<dbReference type="Pfam" id="PF25246">
    <property type="entry name" value="Nodulin_N"/>
    <property type="match status" value="2"/>
</dbReference>
<dbReference type="EMBL" id="CAKOAT010055155">
    <property type="protein sequence ID" value="CAH8301269.1"/>
    <property type="molecule type" value="Genomic_DNA"/>
</dbReference>
<dbReference type="GO" id="GO:0005634">
    <property type="term" value="C:nucleus"/>
    <property type="evidence" value="ECO:0007669"/>
    <property type="project" value="UniProtKB-SubCell"/>
</dbReference>
<accession>A0ABC8J2S1</accession>
<evidence type="ECO:0000256" key="1">
    <source>
        <dbReference type="ARBA" id="ARBA00004123"/>
    </source>
</evidence>
<dbReference type="InterPro" id="IPR001356">
    <property type="entry name" value="HD"/>
</dbReference>
<comment type="caution">
    <text evidence="5">The sequence shown here is derived from an EMBL/GenBank/DDBJ whole genome shotgun (WGS) entry which is preliminary data.</text>
</comment>
<evidence type="ECO:0000313" key="5">
    <source>
        <dbReference type="EMBL" id="CAH8301269.1"/>
    </source>
</evidence>
<protein>
    <recommendedName>
        <fullName evidence="4">Homeobox domain-containing protein</fullName>
    </recommendedName>
</protein>
<evidence type="ECO:0000256" key="3">
    <source>
        <dbReference type="SAM" id="MobiDB-lite"/>
    </source>
</evidence>
<dbReference type="Proteomes" id="UP001642260">
    <property type="component" value="Unassembled WGS sequence"/>
</dbReference>
<keyword evidence="2" id="KW-0539">Nucleus</keyword>
<sequence length="635" mass="71138">MSYMTVLLQINVEKLARALPLHLLTVIEAPDKFEYLLCGIRLLHTLCELTSRHSTLDKVLLNDCVLSSKMVDLVINSIVALGGNRKESWKSDDESLIEATMLASTLHLLHGFISPEMEDIVDVLLAHSKVDLFIETAFGAVHNVVRSLKAKLLYRPSDETRNLGVSSHLGAANFHCQQAEAALQFLHSLCQHKLFSDRIARNKLYHLFEEDKNVSFLDEVVRAGNLHLVQPIASEVISLLKHGLTGPPIGSRASPDYPKGLLLLNAMRLADVFSDDSNFRRFFTDNLSVTLSEVFRLSNEEFVSMFCSSNLTAREDDATLEYDMYKSAGWVLSVFSSLPPPQFKLNFKNNLTMSSYAHQRTSLLVKIIANLHCFSPGICTEDDRKRFINSFVSGLRKDPSYTPVAQRATTSVQKNLCSLWNHADFLIPSDLDDKDLIMFRVFCKHLQPLIAASEFEGSQAAVKASQGPRGNSSNMQQAKEPLNLNIETASENPNVRVDDDVNEEMEIVPRLKESNLETSGLDKSYKRGKSGELGQAVVVNKVFKGSGSGEVKKEDEKQGKKRKRSIMSDGQMEKVEKAIAAEPDIRRNSAWIRTWAENLSDNGPRVTALQLRNWLNNRKARIAKEMSEKTSKGKK</sequence>
<keyword evidence="6" id="KW-1185">Reference proteome</keyword>
<dbReference type="InterPro" id="IPR039325">
    <property type="entry name" value="NDX"/>
</dbReference>
<feature type="domain" description="Homeobox" evidence="4">
    <location>
        <begin position="558"/>
        <end position="625"/>
    </location>
</feature>
<comment type="subcellular location">
    <subcellularLocation>
        <location evidence="1 2">Nucleus</location>
    </subcellularLocation>
</comment>
<keyword evidence="2" id="KW-0238">DNA-binding</keyword>
<reference evidence="5 6" key="1">
    <citation type="submission" date="2022-03" db="EMBL/GenBank/DDBJ databases">
        <authorList>
            <person name="Macdonald S."/>
            <person name="Ahmed S."/>
            <person name="Newling K."/>
        </authorList>
    </citation>
    <scope>NUCLEOTIDE SEQUENCE [LARGE SCALE GENOMIC DNA]</scope>
</reference>
<proteinExistence type="predicted"/>
<dbReference type="GO" id="GO:0003677">
    <property type="term" value="F:DNA binding"/>
    <property type="evidence" value="ECO:0007669"/>
    <property type="project" value="UniProtKB-UniRule"/>
</dbReference>